<reference evidence="1 3" key="1">
    <citation type="submission" date="2015-10" db="EMBL/GenBank/DDBJ databases">
        <title>Complete genome sequence of hyperthermophilic archaeon Pyrodictium delaneyi Su06.</title>
        <authorList>
            <person name="Jung J.-H."/>
            <person name="Lin J."/>
            <person name="Holden J.F."/>
            <person name="Park C.-S."/>
        </authorList>
    </citation>
    <scope>NUCLEOTIDE SEQUENCE [LARGE SCALE GENOMIC DNA]</scope>
    <source>
        <strain evidence="1 3">Su06</strain>
    </source>
</reference>
<dbReference type="STRING" id="1273541.Pyrde_0734"/>
<evidence type="ECO:0000313" key="2">
    <source>
        <dbReference type="EMBL" id="OWJ55580.1"/>
    </source>
</evidence>
<dbReference type="EMBL" id="CP013011">
    <property type="protein sequence ID" value="ALL00784.1"/>
    <property type="molecule type" value="Genomic_DNA"/>
</dbReference>
<gene>
    <name evidence="2" type="ORF">Pdsh_01990</name>
    <name evidence="1" type="ORF">Pyrde_0734</name>
</gene>
<dbReference type="Proteomes" id="UP000196694">
    <property type="component" value="Unassembled WGS sequence"/>
</dbReference>
<protein>
    <submittedName>
        <fullName evidence="1">Uncharacterized protein</fullName>
    </submittedName>
</protein>
<dbReference type="EMBL" id="NCQP01000001">
    <property type="protein sequence ID" value="OWJ55580.1"/>
    <property type="molecule type" value="Genomic_DNA"/>
</dbReference>
<dbReference type="GeneID" id="26099070"/>
<sequence>MGDWVLCRIFFYGEKTVEICNQLLDELVERGYIHIARSDPEKSIKYHVAKRLRELGILMHRTIENCRLDRIHRIYVADRKRMAKLRLEFDQLDRPWPICID</sequence>
<dbReference type="KEGG" id="pdl:Pyrde_0734"/>
<dbReference type="AlphaFoldDB" id="A0A0P0N2E1"/>
<evidence type="ECO:0000313" key="3">
    <source>
        <dbReference type="Proteomes" id="UP000058613"/>
    </source>
</evidence>
<evidence type="ECO:0000313" key="1">
    <source>
        <dbReference type="EMBL" id="ALL00784.1"/>
    </source>
</evidence>
<dbReference type="Proteomes" id="UP000058613">
    <property type="component" value="Chromosome"/>
</dbReference>
<reference evidence="2 4" key="2">
    <citation type="submission" date="2017-05" db="EMBL/GenBank/DDBJ databases">
        <title>The draft genome of the hyperthermophilic archaeon 'Pyrodictium delaneyi strain Hulk', an iron and nitrate reducer, reveals the capacity for sulfate reduction.</title>
        <authorList>
            <person name="Demey L.M."/>
            <person name="Miller C."/>
            <person name="Manzella M."/>
            <person name="Reguera G."/>
            <person name="Kashefi K."/>
        </authorList>
    </citation>
    <scope>NUCLEOTIDE SEQUENCE [LARGE SCALE GENOMIC DNA]</scope>
    <source>
        <strain evidence="2 4">Hulk</strain>
    </source>
</reference>
<dbReference type="RefSeq" id="WP_055408330.1">
    <property type="nucleotide sequence ID" value="NZ_CP013011.1"/>
</dbReference>
<organism evidence="1 3">
    <name type="scientific">Pyrodictium delaneyi</name>
    <dbReference type="NCBI Taxonomy" id="1273541"/>
    <lineage>
        <taxon>Archaea</taxon>
        <taxon>Thermoproteota</taxon>
        <taxon>Thermoprotei</taxon>
        <taxon>Desulfurococcales</taxon>
        <taxon>Pyrodictiaceae</taxon>
        <taxon>Pyrodictium</taxon>
    </lineage>
</organism>
<accession>A0A0P0N2E1</accession>
<name>A0A0P0N2E1_9CREN</name>
<proteinExistence type="predicted"/>
<keyword evidence="4" id="KW-1185">Reference proteome</keyword>
<evidence type="ECO:0000313" key="4">
    <source>
        <dbReference type="Proteomes" id="UP000196694"/>
    </source>
</evidence>